<dbReference type="AlphaFoldDB" id="U1PTW2"/>
<name>U1PTW2_9EURY</name>
<evidence type="ECO:0000313" key="2">
    <source>
        <dbReference type="Proteomes" id="UP000030710"/>
    </source>
</evidence>
<dbReference type="HOGENOM" id="CLU_2579207_0_0_2"/>
<dbReference type="EMBL" id="KE356561">
    <property type="protein sequence ID" value="ERG97252.1"/>
    <property type="molecule type" value="Genomic_DNA"/>
</dbReference>
<proteinExistence type="predicted"/>
<dbReference type="Proteomes" id="UP000030710">
    <property type="component" value="Unassembled WGS sequence"/>
</dbReference>
<feature type="non-terminal residue" evidence="1">
    <location>
        <position position="81"/>
    </location>
</feature>
<gene>
    <name evidence="1" type="ORF">J07HQW2_03738</name>
</gene>
<organism evidence="1 2">
    <name type="scientific">Haloquadratum walsbyi J07HQW2</name>
    <dbReference type="NCBI Taxonomy" id="1238425"/>
    <lineage>
        <taxon>Archaea</taxon>
        <taxon>Methanobacteriati</taxon>
        <taxon>Methanobacteriota</taxon>
        <taxon>Stenosarchaea group</taxon>
        <taxon>Halobacteria</taxon>
        <taxon>Halobacteriales</taxon>
        <taxon>Haloferacaceae</taxon>
        <taxon>Haloquadratum</taxon>
    </lineage>
</organism>
<evidence type="ECO:0000313" key="1">
    <source>
        <dbReference type="EMBL" id="ERG97252.1"/>
    </source>
</evidence>
<reference evidence="1 2" key="1">
    <citation type="journal article" date="2013" name="PLoS ONE">
        <title>Assembly-driven community genomics of a hypersaline microbial ecosystem.</title>
        <authorList>
            <person name="Podell S."/>
            <person name="Ugalde J.A."/>
            <person name="Narasingarao P."/>
            <person name="Banfield J.F."/>
            <person name="Heidelberg K.B."/>
            <person name="Allen E.E."/>
        </authorList>
    </citation>
    <scope>NUCLEOTIDE SEQUENCE [LARGE SCALE GENOMIC DNA]</scope>
    <source>
        <strain evidence="2">J07HQW2</strain>
    </source>
</reference>
<accession>U1PTW2</accession>
<protein>
    <submittedName>
        <fullName evidence="1">Uncharacterized protein</fullName>
    </submittedName>
</protein>
<sequence>MVILSFITGSLSPPGRIRPLCGLRTVFGSRQYDRADNTLKRMADPYVHTVTSGSPHLETHRRKWATSDRLILDVDTSSLCV</sequence>